<evidence type="ECO:0000256" key="1">
    <source>
        <dbReference type="ARBA" id="ARBA00022679"/>
    </source>
</evidence>
<proteinExistence type="predicted"/>
<keyword evidence="1 2" id="KW-0808">Transferase</keyword>
<dbReference type="PANTHER" id="PTHR48207:SF3">
    <property type="entry name" value="SUCCINATE--HYDROXYMETHYLGLUTARATE COA-TRANSFERASE"/>
    <property type="match status" value="1"/>
</dbReference>
<dbReference type="OrthoDB" id="9797653at2"/>
<protein>
    <submittedName>
        <fullName evidence="2">CoA transferase</fullName>
    </submittedName>
</protein>
<dbReference type="InterPro" id="IPR044855">
    <property type="entry name" value="CoA-Trfase_III_dom3_sf"/>
</dbReference>
<dbReference type="InterPro" id="IPR050483">
    <property type="entry name" value="CoA-transferase_III_domain"/>
</dbReference>
<dbReference type="Gene3D" id="3.40.50.10540">
    <property type="entry name" value="Crotonobetainyl-coa:carnitine coa-transferase, domain 1"/>
    <property type="match status" value="1"/>
</dbReference>
<keyword evidence="3" id="KW-1185">Reference proteome</keyword>
<dbReference type="SUPFAM" id="SSF89796">
    <property type="entry name" value="CoA-transferase family III (CaiB/BaiF)"/>
    <property type="match status" value="1"/>
</dbReference>
<dbReference type="Proteomes" id="UP000319769">
    <property type="component" value="Unassembled WGS sequence"/>
</dbReference>
<reference evidence="2" key="1">
    <citation type="submission" date="2019-09" db="EMBL/GenBank/DDBJ databases">
        <authorList>
            <person name="Teo W.F.A."/>
            <person name="Duangmal K."/>
        </authorList>
    </citation>
    <scope>NUCLEOTIDE SEQUENCE [LARGE SCALE GENOMIC DNA]</scope>
    <source>
        <strain evidence="2">K81G1</strain>
    </source>
</reference>
<dbReference type="PANTHER" id="PTHR48207">
    <property type="entry name" value="SUCCINATE--HYDROXYMETHYLGLUTARATE COA-TRANSFERASE"/>
    <property type="match status" value="1"/>
</dbReference>
<dbReference type="GO" id="GO:0008410">
    <property type="term" value="F:CoA-transferase activity"/>
    <property type="evidence" value="ECO:0007669"/>
    <property type="project" value="TreeGrafter"/>
</dbReference>
<dbReference type="InterPro" id="IPR023606">
    <property type="entry name" value="CoA-Trfase_III_dom_1_sf"/>
</dbReference>
<name>A0A5N0VB32_9PSEU</name>
<organism evidence="2 3">
    <name type="scientific">Amycolatopsis acidicola</name>
    <dbReference type="NCBI Taxonomy" id="2596893"/>
    <lineage>
        <taxon>Bacteria</taxon>
        <taxon>Bacillati</taxon>
        <taxon>Actinomycetota</taxon>
        <taxon>Actinomycetes</taxon>
        <taxon>Pseudonocardiales</taxon>
        <taxon>Pseudonocardiaceae</taxon>
        <taxon>Amycolatopsis</taxon>
    </lineage>
</organism>
<accession>A0A5N0VB32</accession>
<dbReference type="RefSeq" id="WP_144750788.1">
    <property type="nucleotide sequence ID" value="NZ_VMNW02000010.1"/>
</dbReference>
<dbReference type="Gene3D" id="3.30.1540.10">
    <property type="entry name" value="formyl-coa transferase, domain 3"/>
    <property type="match status" value="1"/>
</dbReference>
<evidence type="ECO:0000313" key="3">
    <source>
        <dbReference type="Proteomes" id="UP000319769"/>
    </source>
</evidence>
<gene>
    <name evidence="2" type="ORF">FPZ12_009635</name>
</gene>
<dbReference type="EMBL" id="VMNW02000010">
    <property type="protein sequence ID" value="KAA9163255.1"/>
    <property type="molecule type" value="Genomic_DNA"/>
</dbReference>
<dbReference type="AlphaFoldDB" id="A0A5N0VB32"/>
<dbReference type="InterPro" id="IPR003673">
    <property type="entry name" value="CoA-Trfase_fam_III"/>
</dbReference>
<sequence>MRRKPLQNIRVLEFGGYISAPYASSLLAALGADVVKVERPGTGEDFRRAQDDRSPYFRQYNAGKRSFAVDLKDPRGVELVKEVLPRFDVLLENLRPGKLAALGLGPDVCRELRPDLVYTSVTGFGDGGPLRARAAYDSIGQAVGGIYSILSDAGSAQISGTCLADLVTGLSTATGILAALVGRADSGLGEHLQTSMMEAVSTVTIDAITQFFDDGHTDPARQSRHPQAQNFCLKTASGEDITLHLSSSQKFWLALLEAMGRHDLADDPRFVTYARRWDNYFELAEIVQAEFLRKPAREWEKLLSEADVPFAPVLGMGGYLSHPQTEWLEVTEPETDGLALVRPPWRFSGARPERGRVTPRVGQHSREIAAEVCGESRVDALVAAGVLFTADTSETSAAERETHA</sequence>
<comment type="caution">
    <text evidence="2">The sequence shown here is derived from an EMBL/GenBank/DDBJ whole genome shotgun (WGS) entry which is preliminary data.</text>
</comment>
<dbReference type="Pfam" id="PF02515">
    <property type="entry name" value="CoA_transf_3"/>
    <property type="match status" value="1"/>
</dbReference>
<evidence type="ECO:0000313" key="2">
    <source>
        <dbReference type="EMBL" id="KAA9163255.1"/>
    </source>
</evidence>